<dbReference type="SUPFAM" id="SSF100939">
    <property type="entry name" value="SPOC domain-like"/>
    <property type="match status" value="1"/>
</dbReference>
<keyword evidence="6" id="KW-1185">Reference proteome</keyword>
<proteinExistence type="inferred from homology"/>
<sequence>MRAVWRGTVTIGLVSIGVRAYAATKDHDFRFHHVHRADAGRIRYRRECEACGEEIDFADVARGYELPDGRLVLLDRADFDSLPSSSDRAMQVQYFARAGDIHPIYFQRSYYLEPEDNAVQSYALLRQAMERTQRLAIVKICLRRREVLAAVQPRGDMLVLHTMFWPDEILPAEFPVLQREITVRPQELAAATALVTSMAAEFQPGEFTDVYQEALADLIEAKTEAAQSPPIPVQRDGDTTMDLLEALRLSVERARLDDF</sequence>
<dbReference type="PIRSF" id="PIRSF006493">
    <property type="entry name" value="Prok_Ku"/>
    <property type="match status" value="1"/>
</dbReference>
<protein>
    <recommendedName>
        <fullName evidence="3">Non-homologous end joining protein Ku</fullName>
    </recommendedName>
</protein>
<dbReference type="Pfam" id="PF02735">
    <property type="entry name" value="Ku"/>
    <property type="match status" value="1"/>
</dbReference>
<dbReference type="GO" id="GO:0006303">
    <property type="term" value="P:double-strand break repair via nonhomologous end joining"/>
    <property type="evidence" value="ECO:0007669"/>
    <property type="project" value="UniProtKB-UniRule"/>
</dbReference>
<keyword evidence="1 3" id="KW-0238">DNA-binding</keyword>
<evidence type="ECO:0000256" key="3">
    <source>
        <dbReference type="HAMAP-Rule" id="MF_01875"/>
    </source>
</evidence>
<feature type="domain" description="Ku" evidence="4">
    <location>
        <begin position="52"/>
        <end position="180"/>
    </location>
</feature>
<dbReference type="NCBIfam" id="TIGR02772">
    <property type="entry name" value="Ku_bact"/>
    <property type="match status" value="1"/>
</dbReference>
<dbReference type="InterPro" id="IPR009187">
    <property type="entry name" value="Prok_Ku"/>
</dbReference>
<comment type="function">
    <text evidence="3">With LigD forms a non-homologous end joining (NHEJ) DNA repair enzyme, which repairs dsDNA breaks with reduced fidelity. Binds linear dsDNA with 5'- and 3'- overhangs but not closed circular dsDNA nor ssDNA. Recruits and stimulates the ligase activity of LigD.</text>
</comment>
<keyword evidence="3" id="KW-0227">DNA damage</keyword>
<dbReference type="PANTHER" id="PTHR41251">
    <property type="entry name" value="NON-HOMOLOGOUS END JOINING PROTEIN KU"/>
    <property type="match status" value="1"/>
</dbReference>
<keyword evidence="2 3" id="KW-0233">DNA recombination</keyword>
<comment type="subunit">
    <text evidence="3">Homodimer. Interacts with LigD.</text>
</comment>
<dbReference type="EMBL" id="FWXV01000005">
    <property type="protein sequence ID" value="SMD18454.1"/>
    <property type="molecule type" value="Genomic_DNA"/>
</dbReference>
<dbReference type="Proteomes" id="UP000192674">
    <property type="component" value="Unassembled WGS sequence"/>
</dbReference>
<reference evidence="5 6" key="1">
    <citation type="submission" date="2017-04" db="EMBL/GenBank/DDBJ databases">
        <authorList>
            <person name="Afonso C.L."/>
            <person name="Miller P.J."/>
            <person name="Scott M.A."/>
            <person name="Spackman E."/>
            <person name="Goraichik I."/>
            <person name="Dimitrov K.M."/>
            <person name="Suarez D.L."/>
            <person name="Swayne D.E."/>
        </authorList>
    </citation>
    <scope>NUCLEOTIDE SEQUENCE [LARGE SCALE GENOMIC DNA]</scope>
    <source>
        <strain evidence="5 6">DSM 43828</strain>
    </source>
</reference>
<dbReference type="GO" id="GO:0006310">
    <property type="term" value="P:DNA recombination"/>
    <property type="evidence" value="ECO:0007669"/>
    <property type="project" value="UniProtKB-KW"/>
</dbReference>
<dbReference type="GO" id="GO:0003690">
    <property type="term" value="F:double-stranded DNA binding"/>
    <property type="evidence" value="ECO:0007669"/>
    <property type="project" value="UniProtKB-UniRule"/>
</dbReference>
<keyword evidence="3" id="KW-0234">DNA repair</keyword>
<gene>
    <name evidence="3" type="primary">ku</name>
    <name evidence="5" type="ORF">SAMN05661093_05785</name>
</gene>
<organism evidence="5 6">
    <name type="scientific">Kibdelosporangium aridum</name>
    <dbReference type="NCBI Taxonomy" id="2030"/>
    <lineage>
        <taxon>Bacteria</taxon>
        <taxon>Bacillati</taxon>
        <taxon>Actinomycetota</taxon>
        <taxon>Actinomycetes</taxon>
        <taxon>Pseudonocardiales</taxon>
        <taxon>Pseudonocardiaceae</taxon>
        <taxon>Kibdelosporangium</taxon>
    </lineage>
</organism>
<evidence type="ECO:0000256" key="1">
    <source>
        <dbReference type="ARBA" id="ARBA00023125"/>
    </source>
</evidence>
<evidence type="ECO:0000256" key="2">
    <source>
        <dbReference type="ARBA" id="ARBA00023172"/>
    </source>
</evidence>
<dbReference type="SMART" id="SM00559">
    <property type="entry name" value="Ku78"/>
    <property type="match status" value="1"/>
</dbReference>
<evidence type="ECO:0000313" key="6">
    <source>
        <dbReference type="Proteomes" id="UP000192674"/>
    </source>
</evidence>
<dbReference type="InterPro" id="IPR006164">
    <property type="entry name" value="DNA_bd_Ku70/Ku80"/>
</dbReference>
<accession>A0A1W2F9A2</accession>
<evidence type="ECO:0000259" key="4">
    <source>
        <dbReference type="SMART" id="SM00559"/>
    </source>
</evidence>
<evidence type="ECO:0000313" key="5">
    <source>
        <dbReference type="EMBL" id="SMD18454.1"/>
    </source>
</evidence>
<dbReference type="PANTHER" id="PTHR41251:SF1">
    <property type="entry name" value="NON-HOMOLOGOUS END JOINING PROTEIN KU"/>
    <property type="match status" value="1"/>
</dbReference>
<dbReference type="InterPro" id="IPR016194">
    <property type="entry name" value="SPOC-like_C_dom_sf"/>
</dbReference>
<dbReference type="HAMAP" id="MF_01875">
    <property type="entry name" value="Prokaryotic_Ku"/>
    <property type="match status" value="1"/>
</dbReference>
<dbReference type="AlphaFoldDB" id="A0A1W2F9A2"/>
<comment type="similarity">
    <text evidence="3">Belongs to the prokaryotic Ku family.</text>
</comment>
<dbReference type="Gene3D" id="2.40.290.10">
    <property type="match status" value="1"/>
</dbReference>
<name>A0A1W2F9A2_KIBAR</name>